<evidence type="ECO:0000313" key="2">
    <source>
        <dbReference type="EMBL" id="MBC8597662.1"/>
    </source>
</evidence>
<sequence>MGKKKETQGLLDQKTRLIGIAAAGHSVGCTHFSIMLLNYLAGYRRRRAALMEWNSTGDLERLEKVCTGMVRESSAYRVLEADYFKHAGPRELAMALGAGYDDILIDFGVLEEGDTAEFLRCEKQFVVASFSEWQQENLREFAMERERTEKESWQYLAVFGSDETRKEFWRRFGILSRRIPFSADAFSVTEECGIFFEKLV</sequence>
<gene>
    <name evidence="2" type="ORF">H8708_00165</name>
</gene>
<protein>
    <submittedName>
        <fullName evidence="2">Uncharacterized protein</fullName>
    </submittedName>
</protein>
<name>A0ABR7NNH5_9FIRM</name>
<dbReference type="RefSeq" id="WP_158357976.1">
    <property type="nucleotide sequence ID" value="NZ_JACRTJ010000001.1"/>
</dbReference>
<evidence type="ECO:0000256" key="1">
    <source>
        <dbReference type="SAM" id="Phobius"/>
    </source>
</evidence>
<organism evidence="2 3">
    <name type="scientific">Enterocloster hominis</name>
    <name type="common">ex Liu et al. 2021</name>
    <dbReference type="NCBI Taxonomy" id="2763663"/>
    <lineage>
        <taxon>Bacteria</taxon>
        <taxon>Bacillati</taxon>
        <taxon>Bacillota</taxon>
        <taxon>Clostridia</taxon>
        <taxon>Lachnospirales</taxon>
        <taxon>Lachnospiraceae</taxon>
        <taxon>Enterocloster</taxon>
    </lineage>
</organism>
<proteinExistence type="predicted"/>
<keyword evidence="1" id="KW-0472">Membrane</keyword>
<keyword evidence="3" id="KW-1185">Reference proteome</keyword>
<feature type="transmembrane region" description="Helical" evidence="1">
    <location>
        <begin position="20"/>
        <end position="41"/>
    </location>
</feature>
<dbReference type="EMBL" id="JACRTJ010000001">
    <property type="protein sequence ID" value="MBC8597662.1"/>
    <property type="molecule type" value="Genomic_DNA"/>
</dbReference>
<evidence type="ECO:0000313" key="3">
    <source>
        <dbReference type="Proteomes" id="UP000647491"/>
    </source>
</evidence>
<reference evidence="2 3" key="1">
    <citation type="submission" date="2020-08" db="EMBL/GenBank/DDBJ databases">
        <title>Genome public.</title>
        <authorList>
            <person name="Liu C."/>
            <person name="Sun Q."/>
        </authorList>
    </citation>
    <scope>NUCLEOTIDE SEQUENCE [LARGE SCALE GENOMIC DNA]</scope>
    <source>
        <strain evidence="2 3">BX10</strain>
    </source>
</reference>
<dbReference type="Proteomes" id="UP000647491">
    <property type="component" value="Unassembled WGS sequence"/>
</dbReference>
<accession>A0ABR7NNH5</accession>
<comment type="caution">
    <text evidence="2">The sequence shown here is derived from an EMBL/GenBank/DDBJ whole genome shotgun (WGS) entry which is preliminary data.</text>
</comment>
<keyword evidence="1" id="KW-0812">Transmembrane</keyword>
<keyword evidence="1" id="KW-1133">Transmembrane helix</keyword>